<evidence type="ECO:0000313" key="6">
    <source>
        <dbReference type="EMBL" id="SVB16823.1"/>
    </source>
</evidence>
<dbReference type="SUPFAM" id="SSF53649">
    <property type="entry name" value="Alkaline phosphatase-like"/>
    <property type="match status" value="1"/>
</dbReference>
<dbReference type="PROSITE" id="PS00149">
    <property type="entry name" value="SULFATASE_2"/>
    <property type="match status" value="1"/>
</dbReference>
<gene>
    <name evidence="6" type="ORF">METZ01_LOCUS169677</name>
</gene>
<dbReference type="InterPro" id="IPR000917">
    <property type="entry name" value="Sulfatase_N"/>
</dbReference>
<evidence type="ECO:0000256" key="3">
    <source>
        <dbReference type="ARBA" id="ARBA00022801"/>
    </source>
</evidence>
<keyword evidence="3" id="KW-0378">Hydrolase</keyword>
<dbReference type="InterPro" id="IPR017850">
    <property type="entry name" value="Alkaline_phosphatase_core_sf"/>
</dbReference>
<dbReference type="InterPro" id="IPR024607">
    <property type="entry name" value="Sulfatase_CS"/>
</dbReference>
<proteinExistence type="inferred from homology"/>
<keyword evidence="2" id="KW-0732">Signal</keyword>
<evidence type="ECO:0000256" key="1">
    <source>
        <dbReference type="ARBA" id="ARBA00008779"/>
    </source>
</evidence>
<dbReference type="Gene3D" id="3.40.720.10">
    <property type="entry name" value="Alkaline Phosphatase, subunit A"/>
    <property type="match status" value="1"/>
</dbReference>
<dbReference type="AlphaFoldDB" id="A0A382BUQ6"/>
<evidence type="ECO:0000256" key="4">
    <source>
        <dbReference type="ARBA" id="ARBA00023180"/>
    </source>
</evidence>
<dbReference type="PANTHER" id="PTHR43108">
    <property type="entry name" value="N-ACETYLGLUCOSAMINE-6-SULFATASE FAMILY MEMBER"/>
    <property type="match status" value="1"/>
</dbReference>
<feature type="non-terminal residue" evidence="6">
    <location>
        <position position="345"/>
    </location>
</feature>
<dbReference type="EMBL" id="UINC01031182">
    <property type="protein sequence ID" value="SVB16823.1"/>
    <property type="molecule type" value="Genomic_DNA"/>
</dbReference>
<dbReference type="GO" id="GO:0016787">
    <property type="term" value="F:hydrolase activity"/>
    <property type="evidence" value="ECO:0007669"/>
    <property type="project" value="UniProtKB-KW"/>
</dbReference>
<dbReference type="Pfam" id="PF00884">
    <property type="entry name" value="Sulfatase"/>
    <property type="match status" value="1"/>
</dbReference>
<organism evidence="6">
    <name type="scientific">marine metagenome</name>
    <dbReference type="NCBI Taxonomy" id="408172"/>
    <lineage>
        <taxon>unclassified sequences</taxon>
        <taxon>metagenomes</taxon>
        <taxon>ecological metagenomes</taxon>
    </lineage>
</organism>
<feature type="domain" description="Sulfatase N-terminal" evidence="5">
    <location>
        <begin position="26"/>
        <end position="344"/>
    </location>
</feature>
<accession>A0A382BUQ6</accession>
<evidence type="ECO:0000256" key="2">
    <source>
        <dbReference type="ARBA" id="ARBA00022729"/>
    </source>
</evidence>
<keyword evidence="4" id="KW-0325">Glycoprotein</keyword>
<reference evidence="6" key="1">
    <citation type="submission" date="2018-05" db="EMBL/GenBank/DDBJ databases">
        <authorList>
            <person name="Lanie J.A."/>
            <person name="Ng W.-L."/>
            <person name="Kazmierczak K.M."/>
            <person name="Andrzejewski T.M."/>
            <person name="Davidsen T.M."/>
            <person name="Wayne K.J."/>
            <person name="Tettelin H."/>
            <person name="Glass J.I."/>
            <person name="Rusch D."/>
            <person name="Podicherti R."/>
            <person name="Tsui H.-C.T."/>
            <person name="Winkler M.E."/>
        </authorList>
    </citation>
    <scope>NUCLEOTIDE SEQUENCE</scope>
</reference>
<evidence type="ECO:0000259" key="5">
    <source>
        <dbReference type="Pfam" id="PF00884"/>
    </source>
</evidence>
<protein>
    <recommendedName>
        <fullName evidence="5">Sulfatase N-terminal domain-containing protein</fullName>
    </recommendedName>
</protein>
<dbReference type="PANTHER" id="PTHR43108:SF6">
    <property type="entry name" value="N-SULPHOGLUCOSAMINE SULPHOHYDROLASE"/>
    <property type="match status" value="1"/>
</dbReference>
<sequence>MFKRQVWFKLIVIILLPFTAKAAKRPNILFIMSDDHASEAIGAYGSWLKDFVHTPTLDRLAAEGMRFTNVCCNNSICSPSRASIISGQYSHVTGALNLNCRLKPDAPSYIKELNQNGYQTCVVGKWHMQQFPRGVGDYAVTKGQGKYYNPTLHRPDGTQENYEGYYADRYADWALKWLKRRDAKKPFYLSLHFKGPHESFEYPERWAKLHEGRKIPEPPTLHEDVDARSPHLKALHYSSMFDPKSPKPYYLKYEDDLPQKSDDPRERRSIAYQHLIHKFLRCVAAIDDNVKRVYEYLESEGILDNTLIIYTSDQGYWLGQHNMHDKRLILEESLKMPFIVRYPKE</sequence>
<name>A0A382BUQ6_9ZZZZ</name>
<comment type="similarity">
    <text evidence="1">Belongs to the sulfatase family.</text>
</comment>